<evidence type="ECO:0000256" key="8">
    <source>
        <dbReference type="PROSITE-ProRule" id="PRU00043"/>
    </source>
</evidence>
<dbReference type="GO" id="GO:0005509">
    <property type="term" value="F:calcium ion binding"/>
    <property type="evidence" value="ECO:0007669"/>
    <property type="project" value="UniProtKB-UniRule"/>
</dbReference>
<evidence type="ECO:0000256" key="6">
    <source>
        <dbReference type="ARBA" id="ARBA00022989"/>
    </source>
</evidence>
<keyword evidence="6" id="KW-1133">Transmembrane helix</keyword>
<keyword evidence="3" id="KW-0732">Signal</keyword>
<evidence type="ECO:0000256" key="5">
    <source>
        <dbReference type="ARBA" id="ARBA00022837"/>
    </source>
</evidence>
<dbReference type="STRING" id="6205.A0A0R3WST6"/>
<dbReference type="InterPro" id="IPR039808">
    <property type="entry name" value="Cadherin"/>
</dbReference>
<dbReference type="Gene3D" id="2.60.40.60">
    <property type="entry name" value="Cadherins"/>
    <property type="match status" value="4"/>
</dbReference>
<dbReference type="PROSITE" id="PS50268">
    <property type="entry name" value="CADHERIN_2"/>
    <property type="match status" value="3"/>
</dbReference>
<evidence type="ECO:0000313" key="10">
    <source>
        <dbReference type="EMBL" id="VDM23448.1"/>
    </source>
</evidence>
<feature type="domain" description="Cadherin" evidence="9">
    <location>
        <begin position="250"/>
        <end position="347"/>
    </location>
</feature>
<dbReference type="AlphaFoldDB" id="A0A0R3WST6"/>
<dbReference type="InterPro" id="IPR002126">
    <property type="entry name" value="Cadherin-like_dom"/>
</dbReference>
<dbReference type="PANTHER" id="PTHR24027">
    <property type="entry name" value="CADHERIN-23"/>
    <property type="match status" value="1"/>
</dbReference>
<name>A0A0R3WST6_HYDTA</name>
<feature type="domain" description="Cadherin" evidence="9">
    <location>
        <begin position="137"/>
        <end position="249"/>
    </location>
</feature>
<evidence type="ECO:0000313" key="12">
    <source>
        <dbReference type="WBParaSite" id="TTAC_0000382601-mRNA-1"/>
    </source>
</evidence>
<dbReference type="EMBL" id="UYWX01003094">
    <property type="protein sequence ID" value="VDM23448.1"/>
    <property type="molecule type" value="Genomic_DNA"/>
</dbReference>
<evidence type="ECO:0000313" key="11">
    <source>
        <dbReference type="Proteomes" id="UP000274429"/>
    </source>
</evidence>
<organism evidence="12">
    <name type="scientific">Hydatigena taeniaeformis</name>
    <name type="common">Feline tapeworm</name>
    <name type="synonym">Taenia taeniaeformis</name>
    <dbReference type="NCBI Taxonomy" id="6205"/>
    <lineage>
        <taxon>Eukaryota</taxon>
        <taxon>Metazoa</taxon>
        <taxon>Spiralia</taxon>
        <taxon>Lophotrochozoa</taxon>
        <taxon>Platyhelminthes</taxon>
        <taxon>Cestoda</taxon>
        <taxon>Eucestoda</taxon>
        <taxon>Cyclophyllidea</taxon>
        <taxon>Taeniidae</taxon>
        <taxon>Hydatigera</taxon>
    </lineage>
</organism>
<dbReference type="OrthoDB" id="6079678at2759"/>
<reference evidence="10 11" key="2">
    <citation type="submission" date="2018-11" db="EMBL/GenBank/DDBJ databases">
        <authorList>
            <consortium name="Pathogen Informatics"/>
        </authorList>
    </citation>
    <scope>NUCLEOTIDE SEQUENCE [LARGE SCALE GENOMIC DNA]</scope>
</reference>
<dbReference type="PANTHER" id="PTHR24027:SF422">
    <property type="entry name" value="CADHERIN DOMAIN-CONTAINING PROTEIN"/>
    <property type="match status" value="1"/>
</dbReference>
<dbReference type="CDD" id="cd11304">
    <property type="entry name" value="Cadherin_repeat"/>
    <property type="match status" value="3"/>
</dbReference>
<sequence>MPRLKDHLNFASVDLNRVQKFRENSYNQELAKIVATPWPGAVYDYSIAYIPGAFEQTGWINSPPPFTSQVVYSAEGRPTLIIYSGSNFLYQRLNRYIVRARACQQPTDPSREDICSDVVITFQLEDVNNMMPQFIDQFSLSEVGLLENSPMGTEVLKLFAVDLDPTPKFNQIKYSLLPTTDASNFAIKEDLLLTVTGQFDFEKKKNYVLKVKAEDSDASSLQANQGRPNSAELPLTVFLLDQNDQCPRFTKPELKITVRESVGVGEVIGKIDATDSDETSVLVYTMVGSSDNFAVISVSGQVKVVRPLALAVEKTQTYTVSVNDGECEIVGTMIIEIVSTNERLPEFTQSVYTNTVTELSVVNAPNLPNQPSAVDPNEQKHLVYSLGGFFISYFGINSETGQVSIIKGMPRDKPVGQPVFSISVMANNQKGYAYAVVEIRLEDINNQYPRWPFPNSMVACPENSVVGTSCAELVAPDADFGNNTLSTYRAITNDQDFRITEDGFLIPLTVSSLDYVYWFLILLRTIHLCSSCRALTPQLTLSVIPG</sequence>
<dbReference type="GO" id="GO:0045296">
    <property type="term" value="F:cadherin binding"/>
    <property type="evidence" value="ECO:0007669"/>
    <property type="project" value="TreeGrafter"/>
</dbReference>
<dbReference type="SUPFAM" id="SSF49313">
    <property type="entry name" value="Cadherin-like"/>
    <property type="match status" value="4"/>
</dbReference>
<proteinExistence type="predicted"/>
<evidence type="ECO:0000256" key="1">
    <source>
        <dbReference type="ARBA" id="ARBA00004167"/>
    </source>
</evidence>
<gene>
    <name evidence="10" type="ORF">TTAC_LOCUS3811</name>
</gene>
<evidence type="ECO:0000256" key="3">
    <source>
        <dbReference type="ARBA" id="ARBA00022729"/>
    </source>
</evidence>
<dbReference type="InterPro" id="IPR015919">
    <property type="entry name" value="Cadherin-like_sf"/>
</dbReference>
<evidence type="ECO:0000256" key="2">
    <source>
        <dbReference type="ARBA" id="ARBA00022692"/>
    </source>
</evidence>
<dbReference type="SMART" id="SM00112">
    <property type="entry name" value="CA"/>
    <property type="match status" value="3"/>
</dbReference>
<keyword evidence="4" id="KW-0677">Repeat</keyword>
<reference evidence="12" key="1">
    <citation type="submission" date="2017-02" db="UniProtKB">
        <authorList>
            <consortium name="WormBaseParasite"/>
        </authorList>
    </citation>
    <scope>IDENTIFICATION</scope>
</reference>
<accession>A0A0R3WST6</accession>
<protein>
    <submittedName>
        <fullName evidence="12">Cadherin domain-containing protein</fullName>
    </submittedName>
</protein>
<evidence type="ECO:0000256" key="7">
    <source>
        <dbReference type="ARBA" id="ARBA00023136"/>
    </source>
</evidence>
<dbReference type="Proteomes" id="UP000274429">
    <property type="component" value="Unassembled WGS sequence"/>
</dbReference>
<keyword evidence="2" id="KW-0812">Transmembrane</keyword>
<keyword evidence="7" id="KW-0472">Membrane</keyword>
<evidence type="ECO:0000259" key="9">
    <source>
        <dbReference type="PROSITE" id="PS50268"/>
    </source>
</evidence>
<dbReference type="WBParaSite" id="TTAC_0000382601-mRNA-1">
    <property type="protein sequence ID" value="TTAC_0000382601-mRNA-1"/>
    <property type="gene ID" value="TTAC_0000382601"/>
</dbReference>
<keyword evidence="11" id="KW-1185">Reference proteome</keyword>
<dbReference type="GO" id="GO:0007156">
    <property type="term" value="P:homophilic cell adhesion via plasma membrane adhesion molecules"/>
    <property type="evidence" value="ECO:0007669"/>
    <property type="project" value="InterPro"/>
</dbReference>
<dbReference type="GO" id="GO:0016477">
    <property type="term" value="P:cell migration"/>
    <property type="evidence" value="ECO:0007669"/>
    <property type="project" value="TreeGrafter"/>
</dbReference>
<comment type="subcellular location">
    <subcellularLocation>
        <location evidence="1">Membrane</location>
        <topology evidence="1">Single-pass membrane protein</topology>
    </subcellularLocation>
</comment>
<keyword evidence="5 8" id="KW-0106">Calcium</keyword>
<dbReference type="GO" id="GO:0008013">
    <property type="term" value="F:beta-catenin binding"/>
    <property type="evidence" value="ECO:0007669"/>
    <property type="project" value="TreeGrafter"/>
</dbReference>
<feature type="domain" description="Cadherin" evidence="9">
    <location>
        <begin position="348"/>
        <end position="451"/>
    </location>
</feature>
<dbReference type="GO" id="GO:0016342">
    <property type="term" value="C:catenin complex"/>
    <property type="evidence" value="ECO:0007669"/>
    <property type="project" value="TreeGrafter"/>
</dbReference>
<dbReference type="Pfam" id="PF00028">
    <property type="entry name" value="Cadherin"/>
    <property type="match status" value="1"/>
</dbReference>
<evidence type="ECO:0000256" key="4">
    <source>
        <dbReference type="ARBA" id="ARBA00022737"/>
    </source>
</evidence>
<dbReference type="PRINTS" id="PR00205">
    <property type="entry name" value="CADHERIN"/>
</dbReference>